<accession>A0A5J4SJ87</accession>
<protein>
    <submittedName>
        <fullName evidence="1">Uncharacterized protein</fullName>
    </submittedName>
</protein>
<dbReference type="AlphaFoldDB" id="A0A5J4SJ87"/>
<organism evidence="1">
    <name type="scientific">termite gut metagenome</name>
    <dbReference type="NCBI Taxonomy" id="433724"/>
    <lineage>
        <taxon>unclassified sequences</taxon>
        <taxon>metagenomes</taxon>
        <taxon>organismal metagenomes</taxon>
    </lineage>
</organism>
<dbReference type="EMBL" id="SNRY01000174">
    <property type="protein sequence ID" value="KAA6345353.1"/>
    <property type="molecule type" value="Genomic_DNA"/>
</dbReference>
<reference evidence="1" key="1">
    <citation type="submission" date="2019-03" db="EMBL/GenBank/DDBJ databases">
        <title>Single cell metagenomics reveals metabolic interactions within the superorganism composed of flagellate Streblomastix strix and complex community of Bacteroidetes bacteria on its surface.</title>
        <authorList>
            <person name="Treitli S.C."/>
            <person name="Kolisko M."/>
            <person name="Husnik F."/>
            <person name="Keeling P."/>
            <person name="Hampl V."/>
        </authorList>
    </citation>
    <scope>NUCLEOTIDE SEQUENCE</scope>
    <source>
        <strain evidence="1">STM</strain>
    </source>
</reference>
<gene>
    <name evidence="1" type="ORF">EZS27_007070</name>
</gene>
<comment type="caution">
    <text evidence="1">The sequence shown here is derived from an EMBL/GenBank/DDBJ whole genome shotgun (WGS) entry which is preliminary data.</text>
</comment>
<proteinExistence type="predicted"/>
<sequence length="50" mass="5641">MQKNRTHRYTKTQQCVEAGLLPLLGNRIIASKQCGKNGRMVRGGMTRQPI</sequence>
<name>A0A5J4SJ87_9ZZZZ</name>
<evidence type="ECO:0000313" key="1">
    <source>
        <dbReference type="EMBL" id="KAA6345353.1"/>
    </source>
</evidence>